<dbReference type="EMBL" id="JAUIZM010000007">
    <property type="protein sequence ID" value="KAK1376895.1"/>
    <property type="molecule type" value="Genomic_DNA"/>
</dbReference>
<evidence type="ECO:0000313" key="3">
    <source>
        <dbReference type="Proteomes" id="UP001237642"/>
    </source>
</evidence>
<protein>
    <submittedName>
        <fullName evidence="2">Uncharacterized protein</fullName>
    </submittedName>
</protein>
<gene>
    <name evidence="2" type="ORF">POM88_033088</name>
</gene>
<name>A0AAD8I1F8_9APIA</name>
<organism evidence="2 3">
    <name type="scientific">Heracleum sosnowskyi</name>
    <dbReference type="NCBI Taxonomy" id="360622"/>
    <lineage>
        <taxon>Eukaryota</taxon>
        <taxon>Viridiplantae</taxon>
        <taxon>Streptophyta</taxon>
        <taxon>Embryophyta</taxon>
        <taxon>Tracheophyta</taxon>
        <taxon>Spermatophyta</taxon>
        <taxon>Magnoliopsida</taxon>
        <taxon>eudicotyledons</taxon>
        <taxon>Gunneridae</taxon>
        <taxon>Pentapetalae</taxon>
        <taxon>asterids</taxon>
        <taxon>campanulids</taxon>
        <taxon>Apiales</taxon>
        <taxon>Apiaceae</taxon>
        <taxon>Apioideae</taxon>
        <taxon>apioid superclade</taxon>
        <taxon>Tordylieae</taxon>
        <taxon>Tordyliinae</taxon>
        <taxon>Heracleum</taxon>
    </lineage>
</organism>
<dbReference type="AlphaFoldDB" id="A0AAD8I1F8"/>
<feature type="region of interest" description="Disordered" evidence="1">
    <location>
        <begin position="210"/>
        <end position="240"/>
    </location>
</feature>
<reference evidence="2" key="2">
    <citation type="submission" date="2023-05" db="EMBL/GenBank/DDBJ databases">
        <authorList>
            <person name="Schelkunov M.I."/>
        </authorList>
    </citation>
    <scope>NUCLEOTIDE SEQUENCE</scope>
    <source>
        <strain evidence="2">Hsosn_3</strain>
        <tissue evidence="2">Leaf</tissue>
    </source>
</reference>
<accession>A0AAD8I1F8</accession>
<dbReference type="Proteomes" id="UP001237642">
    <property type="component" value="Unassembled WGS sequence"/>
</dbReference>
<dbReference type="PANTHER" id="PTHR34802">
    <property type="entry name" value="CHORISMATE SYNTHASE"/>
    <property type="match status" value="1"/>
</dbReference>
<proteinExistence type="predicted"/>
<sequence>MILRYCRWLLHANILGLEEPLMLEVCSWTFASFCRGNVLNTNQVSRDFLTGFLKMVYYILEVTVLYQLKISYLSCTCLHVDHFCGVQASGIEALQSIPLELDQSSGHTTRLASSSISSARTELSGQSHKYNVVEAVPAVLTCEDLEEKILSEYTENSLTLQPSVYDNSATGFEEAQSKASVDSHASLHLLSLLHKGTNLKDLTPSSNVEIGPSDQSVTPEIHNTGNALDKSREADGPLSNSGKNITLEALFGTAFMKELQSVEAPVSDYRSVAGSARADYIEPRG</sequence>
<evidence type="ECO:0000256" key="1">
    <source>
        <dbReference type="SAM" id="MobiDB-lite"/>
    </source>
</evidence>
<feature type="compositionally biased region" description="Polar residues" evidence="1">
    <location>
        <begin position="210"/>
        <end position="226"/>
    </location>
</feature>
<comment type="caution">
    <text evidence="2">The sequence shown here is derived from an EMBL/GenBank/DDBJ whole genome shotgun (WGS) entry which is preliminary data.</text>
</comment>
<keyword evidence="3" id="KW-1185">Reference proteome</keyword>
<dbReference type="PANTHER" id="PTHR34802:SF1">
    <property type="entry name" value="CHORISMATE SYNTHASE"/>
    <property type="match status" value="1"/>
</dbReference>
<evidence type="ECO:0000313" key="2">
    <source>
        <dbReference type="EMBL" id="KAK1376895.1"/>
    </source>
</evidence>
<reference evidence="2" key="1">
    <citation type="submission" date="2023-02" db="EMBL/GenBank/DDBJ databases">
        <title>Genome of toxic invasive species Heracleum sosnowskyi carries increased number of genes despite the absence of recent whole-genome duplications.</title>
        <authorList>
            <person name="Schelkunov M."/>
            <person name="Shtratnikova V."/>
            <person name="Makarenko M."/>
            <person name="Klepikova A."/>
            <person name="Omelchenko D."/>
            <person name="Novikova G."/>
            <person name="Obukhova E."/>
            <person name="Bogdanov V."/>
            <person name="Penin A."/>
            <person name="Logacheva M."/>
        </authorList>
    </citation>
    <scope>NUCLEOTIDE SEQUENCE</scope>
    <source>
        <strain evidence="2">Hsosn_3</strain>
        <tissue evidence="2">Leaf</tissue>
    </source>
</reference>